<evidence type="ECO:0000256" key="2">
    <source>
        <dbReference type="SAM" id="Phobius"/>
    </source>
</evidence>
<evidence type="ECO:0000313" key="4">
    <source>
        <dbReference type="Proteomes" id="UP000326702"/>
    </source>
</evidence>
<protein>
    <submittedName>
        <fullName evidence="3">Uncharacterized protein</fullName>
    </submittedName>
</protein>
<keyword evidence="2" id="KW-1133">Transmembrane helix</keyword>
<name>A0A5P9QEP9_9MICO</name>
<keyword evidence="4" id="KW-1185">Reference proteome</keyword>
<feature type="region of interest" description="Disordered" evidence="1">
    <location>
        <begin position="1"/>
        <end position="24"/>
    </location>
</feature>
<dbReference type="EMBL" id="CP045529">
    <property type="protein sequence ID" value="QFU99749.1"/>
    <property type="molecule type" value="Genomic_DNA"/>
</dbReference>
<dbReference type="RefSeq" id="WP_036947551.1">
    <property type="nucleotide sequence ID" value="NZ_BAABIH010000016.1"/>
</dbReference>
<dbReference type="AlphaFoldDB" id="A0A5P9QEP9"/>
<keyword evidence="2" id="KW-0472">Membrane</keyword>
<sequence>MTTEPTAPRSPSDDDAARLDRLELPPAGGHETAVPLVLGTVLFVVGLVLFLAGEISAAAIDSDGTTDGRVALGLVLTGVGLVVGLVGVARLAHRVDVVYRRLGGRG</sequence>
<organism evidence="3 4">
    <name type="scientific">Luteimicrobium xylanilyticum</name>
    <dbReference type="NCBI Taxonomy" id="1133546"/>
    <lineage>
        <taxon>Bacteria</taxon>
        <taxon>Bacillati</taxon>
        <taxon>Actinomycetota</taxon>
        <taxon>Actinomycetes</taxon>
        <taxon>Micrococcales</taxon>
        <taxon>Luteimicrobium</taxon>
    </lineage>
</organism>
<feature type="transmembrane region" description="Helical" evidence="2">
    <location>
        <begin position="70"/>
        <end position="92"/>
    </location>
</feature>
<dbReference type="Proteomes" id="UP000326702">
    <property type="component" value="Chromosome"/>
</dbReference>
<feature type="compositionally biased region" description="Basic and acidic residues" evidence="1">
    <location>
        <begin position="11"/>
        <end position="23"/>
    </location>
</feature>
<accession>A0A5P9QEP9</accession>
<dbReference type="KEGG" id="lxl:KDY119_03285"/>
<gene>
    <name evidence="3" type="ORF">KDY119_03285</name>
</gene>
<reference evidence="3 4" key="1">
    <citation type="submission" date="2019-10" db="EMBL/GenBank/DDBJ databases">
        <title>Genome sequence of Luteimicrobium xylanilyticum HY-24.</title>
        <authorList>
            <person name="Kim D.Y."/>
            <person name="Park H.-Y."/>
        </authorList>
    </citation>
    <scope>NUCLEOTIDE SEQUENCE [LARGE SCALE GENOMIC DNA]</scope>
    <source>
        <strain evidence="3 4">HY-24</strain>
    </source>
</reference>
<feature type="transmembrane region" description="Helical" evidence="2">
    <location>
        <begin position="33"/>
        <end position="58"/>
    </location>
</feature>
<proteinExistence type="predicted"/>
<evidence type="ECO:0000256" key="1">
    <source>
        <dbReference type="SAM" id="MobiDB-lite"/>
    </source>
</evidence>
<keyword evidence="2" id="KW-0812">Transmembrane</keyword>
<evidence type="ECO:0000313" key="3">
    <source>
        <dbReference type="EMBL" id="QFU99749.1"/>
    </source>
</evidence>